<dbReference type="Proteomes" id="UP000320390">
    <property type="component" value="Chromosome"/>
</dbReference>
<organism evidence="1 2">
    <name type="scientific">Saltatorellus ferox</name>
    <dbReference type="NCBI Taxonomy" id="2528018"/>
    <lineage>
        <taxon>Bacteria</taxon>
        <taxon>Pseudomonadati</taxon>
        <taxon>Planctomycetota</taxon>
        <taxon>Planctomycetia</taxon>
        <taxon>Planctomycetia incertae sedis</taxon>
        <taxon>Saltatorellus</taxon>
    </lineage>
</organism>
<name>A0A518EL99_9BACT</name>
<gene>
    <name evidence="1" type="ORF">Poly30_03580</name>
</gene>
<proteinExistence type="predicted"/>
<dbReference type="EMBL" id="CP036434">
    <property type="protein sequence ID" value="QDV04864.1"/>
    <property type="molecule type" value="Genomic_DNA"/>
</dbReference>
<dbReference type="RefSeq" id="WP_145194301.1">
    <property type="nucleotide sequence ID" value="NZ_CP036434.1"/>
</dbReference>
<evidence type="ECO:0000313" key="1">
    <source>
        <dbReference type="EMBL" id="QDV04864.1"/>
    </source>
</evidence>
<accession>A0A518EL99</accession>
<keyword evidence="2" id="KW-1185">Reference proteome</keyword>
<dbReference type="AlphaFoldDB" id="A0A518EL99"/>
<protein>
    <submittedName>
        <fullName evidence="1">Uncharacterized protein</fullName>
    </submittedName>
</protein>
<reference evidence="1 2" key="1">
    <citation type="submission" date="2019-02" db="EMBL/GenBank/DDBJ databases">
        <title>Deep-cultivation of Planctomycetes and their phenomic and genomic characterization uncovers novel biology.</title>
        <authorList>
            <person name="Wiegand S."/>
            <person name="Jogler M."/>
            <person name="Boedeker C."/>
            <person name="Pinto D."/>
            <person name="Vollmers J."/>
            <person name="Rivas-Marin E."/>
            <person name="Kohn T."/>
            <person name="Peeters S.H."/>
            <person name="Heuer A."/>
            <person name="Rast P."/>
            <person name="Oberbeckmann S."/>
            <person name="Bunk B."/>
            <person name="Jeske O."/>
            <person name="Meyerdierks A."/>
            <person name="Storesund J.E."/>
            <person name="Kallscheuer N."/>
            <person name="Luecker S."/>
            <person name="Lage O.M."/>
            <person name="Pohl T."/>
            <person name="Merkel B.J."/>
            <person name="Hornburger P."/>
            <person name="Mueller R.-W."/>
            <person name="Bruemmer F."/>
            <person name="Labrenz M."/>
            <person name="Spormann A.M."/>
            <person name="Op den Camp H."/>
            <person name="Overmann J."/>
            <person name="Amann R."/>
            <person name="Jetten M.S.M."/>
            <person name="Mascher T."/>
            <person name="Medema M.H."/>
            <person name="Devos D.P."/>
            <person name="Kaster A.-K."/>
            <person name="Ovreas L."/>
            <person name="Rohde M."/>
            <person name="Galperin M.Y."/>
            <person name="Jogler C."/>
        </authorList>
    </citation>
    <scope>NUCLEOTIDE SEQUENCE [LARGE SCALE GENOMIC DNA]</scope>
    <source>
        <strain evidence="1 2">Poly30</strain>
    </source>
</reference>
<sequence>MSEGTGPHVIQLEANRILRVQVKDSCSLVPKVPAWVKLAATDGSSGDIVWDDDAHVLLKRTPLGGFEVGGVARGEYVLGVGRGKGNPPEITSPITLGQGLNEASFQLGEFPMERFLVVRCLREDGTPVTVDRIEPSHASGFRWHGIQRTRGTYWMPRGEVFVDRQGNAIDEVELTGVSRIYGAASVHVRRDQAEATMEFQRACSLDIQVRGDLSLGYSVEAISTTDATFRGWQPTVDGVRGGKPVGEDGTAVLDGLQPGTYEVRLLLTGHVQRMASGMSHSRRATKMTVTVDRRDQPLEIAAPNAQTVTVYVDDSEPGAALHLTSTSTWESANGITARVGEDGVARFRNVFDGEYILSMFGSAQRSMRITVPTGDVRFVNR</sequence>
<evidence type="ECO:0000313" key="2">
    <source>
        <dbReference type="Proteomes" id="UP000320390"/>
    </source>
</evidence>